<evidence type="ECO:0000256" key="1">
    <source>
        <dbReference type="SAM" id="SignalP"/>
    </source>
</evidence>
<dbReference type="OrthoDB" id="9772207at2"/>
<dbReference type="Gene3D" id="3.20.110.10">
    <property type="entry name" value="Glycoside hydrolase 38, N terminal domain"/>
    <property type="match status" value="1"/>
</dbReference>
<dbReference type="STRING" id="249352.SAMN05444395_10912"/>
<proteinExistence type="predicted"/>
<gene>
    <name evidence="3" type="ORF">FBFR_15325</name>
</gene>
<evidence type="ECO:0000313" key="3">
    <source>
        <dbReference type="EMBL" id="OAB25369.1"/>
    </source>
</evidence>
<dbReference type="Proteomes" id="UP000077164">
    <property type="component" value="Unassembled WGS sequence"/>
</dbReference>
<feature type="chain" id="PRO_5007892890" evidence="1">
    <location>
        <begin position="21"/>
        <end position="866"/>
    </location>
</feature>
<feature type="domain" description="Glycosyl hydrolases family 38 C-terminal" evidence="2">
    <location>
        <begin position="792"/>
        <end position="861"/>
    </location>
</feature>
<dbReference type="GO" id="GO:0030246">
    <property type="term" value="F:carbohydrate binding"/>
    <property type="evidence" value="ECO:0007669"/>
    <property type="project" value="InterPro"/>
</dbReference>
<dbReference type="InterPro" id="IPR041147">
    <property type="entry name" value="GH38_C"/>
</dbReference>
<dbReference type="AlphaFoldDB" id="A0A167U8Z4"/>
<dbReference type="EMBL" id="LVJE01000047">
    <property type="protein sequence ID" value="OAB25369.1"/>
    <property type="molecule type" value="Genomic_DNA"/>
</dbReference>
<sequence length="866" mass="97923">MQFRKLTICLLFILVSAMQAQPVKRIYLGNDDHTDFMWIANETDYNAAFVKMLDYYLDQIDATKSNPEDFQARFNCDGSYWMQAYQKQRTPKQFERLIAAIKSGHISMPLHPLINCYGGMPTEAAFRGMFYAGQIERKHDLRFSMAGSMENNTIPLGMSSIWAGSGAKYSWYGIGGYGSQLSYDYRADRRNQLYKYTGLDGSGVLMKWYMYDEKKTAPLGGYAETRTAIPAKNPVQEISTMIPRLEAMCDTISANSKYPFNAAAAFGYGHDDLETYLSPEFIQVAKNGTTPSRKVRVAILEDFFKDIEKNYPNLPSETVTYGNEWDLLSASMNETTAKMRRSTEKLRSAEALASIVGINQPDFDNDLEDLKNTAWNSFASYWEHDWTGDSKVAMEQRPAWQIKMQENLTVYTDSLFNRSRKSLGNQLQKSKNPRFYVFNPLGWSRSDVADFEWEGDYPFKVIDLEQNQEVSSQIIMKSGKKYIRLLASNIPSVGYKVFEIKKRTAKKVVNELTVANETISNKYYQLTLSPSGAITNIIDKLSNREMVKPAKGKYFNDLGVEDINHGSPIVVENSGPISVTLKAVSDLPIKHTTRVTLFANSPDIVIENSIEGNFDDVKTWSFSFNLNNPTTQFEELGAVLKARLETNGGHYASQNARYDWQTFNHFADLSEENYGITISNLDCSFFKLGESSIYSLDENASQIHALAGGRIDKKVEDGNYLGFPKQNGEVNFNYNFAVTSHQSSFDATAAMKFAMEHQNSFVTGIVEGAKGTSKKTSFSLLSVSNPDILLWSVKPSEEGIENGLITRFWNMKNTAQTATITLKSPITEAWKTTHIETNEMKLIPSVDELKVDFKQNQINTFRVLIK</sequence>
<comment type="caution">
    <text evidence="3">The sequence shown here is derived from an EMBL/GenBank/DDBJ whole genome shotgun (WGS) entry which is preliminary data.</text>
</comment>
<dbReference type="GO" id="GO:0004559">
    <property type="term" value="F:alpha-mannosidase activity"/>
    <property type="evidence" value="ECO:0007669"/>
    <property type="project" value="TreeGrafter"/>
</dbReference>
<protein>
    <submittedName>
        <fullName evidence="3">Glycoside hydrolase</fullName>
    </submittedName>
</protein>
<dbReference type="Gene3D" id="2.70.98.30">
    <property type="entry name" value="Golgi alpha-mannosidase II, domain 4"/>
    <property type="match status" value="1"/>
</dbReference>
<dbReference type="GO" id="GO:0009313">
    <property type="term" value="P:oligosaccharide catabolic process"/>
    <property type="evidence" value="ECO:0007669"/>
    <property type="project" value="TreeGrafter"/>
</dbReference>
<evidence type="ECO:0000259" key="2">
    <source>
        <dbReference type="Pfam" id="PF17677"/>
    </source>
</evidence>
<feature type="signal peptide" evidence="1">
    <location>
        <begin position="1"/>
        <end position="20"/>
    </location>
</feature>
<dbReference type="Gene3D" id="2.60.40.1180">
    <property type="entry name" value="Golgi alpha-mannosidase II"/>
    <property type="match status" value="1"/>
</dbReference>
<accession>A0A167U8Z4</accession>
<organism evidence="3 4">
    <name type="scientific">Flavobacterium fryxellicola</name>
    <dbReference type="NCBI Taxonomy" id="249352"/>
    <lineage>
        <taxon>Bacteria</taxon>
        <taxon>Pseudomonadati</taxon>
        <taxon>Bacteroidota</taxon>
        <taxon>Flavobacteriia</taxon>
        <taxon>Flavobacteriales</taxon>
        <taxon>Flavobacteriaceae</taxon>
        <taxon>Flavobacterium</taxon>
    </lineage>
</organism>
<dbReference type="InterPro" id="IPR011013">
    <property type="entry name" value="Gal_mutarotase_sf_dom"/>
</dbReference>
<evidence type="ECO:0000313" key="4">
    <source>
        <dbReference type="Proteomes" id="UP000077164"/>
    </source>
</evidence>
<dbReference type="PANTHER" id="PTHR46017:SF1">
    <property type="entry name" value="ALPHA-MANNOSIDASE 2C1"/>
    <property type="match status" value="1"/>
</dbReference>
<reference evidence="3 4" key="1">
    <citation type="submission" date="2016-03" db="EMBL/GenBank/DDBJ databases">
        <title>Draft genome sequence of Flavobacterium fryxellicola DSM 16209.</title>
        <authorList>
            <person name="Shin S.-K."/>
            <person name="Yi H."/>
        </authorList>
    </citation>
    <scope>NUCLEOTIDE SEQUENCE [LARGE SCALE GENOMIC DNA]</scope>
    <source>
        <strain evidence="3 4">DSM 16209</strain>
    </source>
</reference>
<dbReference type="InterPro" id="IPR027291">
    <property type="entry name" value="Glyco_hydro_38_N_sf"/>
</dbReference>
<dbReference type="SUPFAM" id="SSF74650">
    <property type="entry name" value="Galactose mutarotase-like"/>
    <property type="match status" value="1"/>
</dbReference>
<keyword evidence="3" id="KW-0378">Hydrolase</keyword>
<name>A0A167U8Z4_9FLAO</name>
<keyword evidence="4" id="KW-1185">Reference proteome</keyword>
<dbReference type="Pfam" id="PF17677">
    <property type="entry name" value="Glyco_hydro38C2"/>
    <property type="match status" value="1"/>
</dbReference>
<dbReference type="PANTHER" id="PTHR46017">
    <property type="entry name" value="ALPHA-MANNOSIDASE 2C1"/>
    <property type="match status" value="1"/>
</dbReference>
<dbReference type="InterPro" id="IPR013780">
    <property type="entry name" value="Glyco_hydro_b"/>
</dbReference>
<keyword evidence="1" id="KW-0732">Signal</keyword>